<dbReference type="InterPro" id="IPR052061">
    <property type="entry name" value="PTE-AB_protein"/>
</dbReference>
<dbReference type="RefSeq" id="WP_141429351.1">
    <property type="nucleotide sequence ID" value="NZ_AP019736.1"/>
</dbReference>
<organism evidence="3 4">
    <name type="scientific">Alistipes dispar</name>
    <dbReference type="NCBI Taxonomy" id="2585119"/>
    <lineage>
        <taxon>Bacteria</taxon>
        <taxon>Pseudomonadati</taxon>
        <taxon>Bacteroidota</taxon>
        <taxon>Bacteroidia</taxon>
        <taxon>Bacteroidales</taxon>
        <taxon>Rikenellaceae</taxon>
        <taxon>Alistipes</taxon>
    </lineage>
</organism>
<dbReference type="InterPro" id="IPR029069">
    <property type="entry name" value="HotDog_dom_sf"/>
</dbReference>
<keyword evidence="4" id="KW-1185">Reference proteome</keyword>
<evidence type="ECO:0000313" key="3">
    <source>
        <dbReference type="EMBL" id="BBL07236.1"/>
    </source>
</evidence>
<feature type="domain" description="Thioesterase" evidence="2">
    <location>
        <begin position="54"/>
        <end position="128"/>
    </location>
</feature>
<sequence>MKRITNPWRGMEGYRCYGCDPHSEQGLRMEFYEDGEEIVSVWHPRPEFQGWVDTLHGGVQATLADEISSWVVFRKFRTSGVTSRMEVRYHKPIRTSDERVVLRAAVRQQRRNLVEIGVRIFDGAGTLCTEATCLYFLFPKERARTEFHFCDCGVADEETDPLQ</sequence>
<accession>A0A4Y1X446</accession>
<keyword evidence="1" id="KW-0378">Hydrolase</keyword>
<dbReference type="InterPro" id="IPR006683">
    <property type="entry name" value="Thioestr_dom"/>
</dbReference>
<dbReference type="GO" id="GO:0016289">
    <property type="term" value="F:acyl-CoA hydrolase activity"/>
    <property type="evidence" value="ECO:0007669"/>
    <property type="project" value="UniProtKB-ARBA"/>
</dbReference>
<dbReference type="Pfam" id="PF03061">
    <property type="entry name" value="4HBT"/>
    <property type="match status" value="1"/>
</dbReference>
<name>A0A4Y1X446_9BACT</name>
<dbReference type="GeneID" id="98673858"/>
<dbReference type="NCBIfam" id="TIGR00369">
    <property type="entry name" value="unchar_dom_1"/>
    <property type="match status" value="1"/>
</dbReference>
<dbReference type="Proteomes" id="UP000319374">
    <property type="component" value="Chromosome"/>
</dbReference>
<gene>
    <name evidence="3" type="ORF">A5CPEGH6_18740</name>
</gene>
<dbReference type="InterPro" id="IPR003736">
    <property type="entry name" value="PAAI_dom"/>
</dbReference>
<dbReference type="SUPFAM" id="SSF54637">
    <property type="entry name" value="Thioesterase/thiol ester dehydrase-isomerase"/>
    <property type="match status" value="1"/>
</dbReference>
<evidence type="ECO:0000259" key="2">
    <source>
        <dbReference type="Pfam" id="PF03061"/>
    </source>
</evidence>
<dbReference type="AlphaFoldDB" id="A0A4Y1X446"/>
<evidence type="ECO:0000313" key="4">
    <source>
        <dbReference type="Proteomes" id="UP000319374"/>
    </source>
</evidence>
<dbReference type="PANTHER" id="PTHR47260">
    <property type="entry name" value="UPF0644 PROTEIN PB2B4.06"/>
    <property type="match status" value="1"/>
</dbReference>
<dbReference type="Gene3D" id="3.10.129.10">
    <property type="entry name" value="Hotdog Thioesterase"/>
    <property type="match status" value="1"/>
</dbReference>
<proteinExistence type="predicted"/>
<dbReference type="OrthoDB" id="9792301at2"/>
<protein>
    <submittedName>
        <fullName evidence="3">Thioesterase</fullName>
    </submittedName>
</protein>
<dbReference type="CDD" id="cd03443">
    <property type="entry name" value="PaaI_thioesterase"/>
    <property type="match status" value="1"/>
</dbReference>
<reference evidence="4" key="1">
    <citation type="submission" date="2019-06" db="EMBL/GenBank/DDBJ databases">
        <title>Alistipes onderdonkii subsp. vulgaris subsp. nov., Alistipes dispar sp. nov. and Alistipes communis sp. nov., isolated from human faeces, and creation of Alistipes onderdonkii subsp. onderdonkii subsp. nov.</title>
        <authorList>
            <person name="Sakamoto M."/>
            <person name="Ikeyama N."/>
            <person name="Ogata Y."/>
            <person name="Suda W."/>
            <person name="Iino T."/>
            <person name="Hattori M."/>
            <person name="Ohkuma M."/>
        </authorList>
    </citation>
    <scope>NUCLEOTIDE SEQUENCE [LARGE SCALE GENOMIC DNA]</scope>
    <source>
        <strain evidence="4">5CPEGH6</strain>
    </source>
</reference>
<dbReference type="KEGG" id="ada:A5CPEGH6_18740"/>
<dbReference type="PANTHER" id="PTHR47260:SF3">
    <property type="entry name" value="THIOESTERASE FAMILY PROTEIN (AFU_ORTHOLOGUE AFUA_7G03960)"/>
    <property type="match status" value="1"/>
</dbReference>
<dbReference type="EMBL" id="AP019736">
    <property type="protein sequence ID" value="BBL07236.1"/>
    <property type="molecule type" value="Genomic_DNA"/>
</dbReference>
<evidence type="ECO:0000256" key="1">
    <source>
        <dbReference type="ARBA" id="ARBA00022801"/>
    </source>
</evidence>